<dbReference type="Pfam" id="PF00905">
    <property type="entry name" value="Transpeptidase"/>
    <property type="match status" value="1"/>
</dbReference>
<keyword evidence="7" id="KW-0378">Hydrolase</keyword>
<evidence type="ECO:0000256" key="3">
    <source>
        <dbReference type="ARBA" id="ARBA00022670"/>
    </source>
</evidence>
<organism evidence="20 21">
    <name type="scientific">Peribacillus simplex</name>
    <dbReference type="NCBI Taxonomy" id="1478"/>
    <lineage>
        <taxon>Bacteria</taxon>
        <taxon>Bacillati</taxon>
        <taxon>Bacillota</taxon>
        <taxon>Bacilli</taxon>
        <taxon>Bacillales</taxon>
        <taxon>Bacillaceae</taxon>
        <taxon>Peribacillus</taxon>
    </lineage>
</organism>
<comment type="caution">
    <text evidence="20">The sequence shown here is derived from an EMBL/GenBank/DDBJ whole genome shotgun (WGS) entry which is preliminary data.</text>
</comment>
<comment type="catalytic activity">
    <reaction evidence="15">
        <text>[GlcNAc-(1-&gt;4)-Mur2Ac(oyl-L-Ala-gamma-D-Glu-L-Lys-D-Ala-D-Ala)](n)-di-trans,octa-cis-undecaprenyl diphosphate + beta-D-GlcNAc-(1-&gt;4)-Mur2Ac(oyl-L-Ala-gamma-D-Glu-L-Lys-D-Ala-D-Ala)-di-trans,octa-cis-undecaprenyl diphosphate = [GlcNAc-(1-&gt;4)-Mur2Ac(oyl-L-Ala-gamma-D-Glu-L-Lys-D-Ala-D-Ala)](n+1)-di-trans,octa-cis-undecaprenyl diphosphate + di-trans,octa-cis-undecaprenyl diphosphate + H(+)</text>
        <dbReference type="Rhea" id="RHEA:23708"/>
        <dbReference type="Rhea" id="RHEA-COMP:9602"/>
        <dbReference type="Rhea" id="RHEA-COMP:9603"/>
        <dbReference type="ChEBI" id="CHEBI:15378"/>
        <dbReference type="ChEBI" id="CHEBI:58405"/>
        <dbReference type="ChEBI" id="CHEBI:60033"/>
        <dbReference type="ChEBI" id="CHEBI:78435"/>
        <dbReference type="EC" id="2.4.99.28"/>
    </reaction>
</comment>
<keyword evidence="11 17" id="KW-0472">Membrane</keyword>
<dbReference type="GO" id="GO:0071555">
    <property type="term" value="P:cell wall organization"/>
    <property type="evidence" value="ECO:0007669"/>
    <property type="project" value="UniProtKB-KW"/>
</dbReference>
<keyword evidence="21" id="KW-1185">Reference proteome</keyword>
<dbReference type="InterPro" id="IPR012338">
    <property type="entry name" value="Beta-lactam/transpept-like"/>
</dbReference>
<dbReference type="GO" id="GO:0008955">
    <property type="term" value="F:peptidoglycan glycosyltransferase activity"/>
    <property type="evidence" value="ECO:0007669"/>
    <property type="project" value="UniProtKB-EC"/>
</dbReference>
<dbReference type="Gene3D" id="3.40.710.10">
    <property type="entry name" value="DD-peptidase/beta-lactamase superfamily"/>
    <property type="match status" value="1"/>
</dbReference>
<accession>A0AAN2PLZ1</accession>
<dbReference type="EMBL" id="CCXW01000001">
    <property type="protein sequence ID" value="CEG34115.1"/>
    <property type="molecule type" value="Genomic_DNA"/>
</dbReference>
<dbReference type="InterPro" id="IPR001460">
    <property type="entry name" value="PCN-bd_Tpept"/>
</dbReference>
<dbReference type="SUPFAM" id="SSF56601">
    <property type="entry name" value="beta-lactamase/transpeptidase-like"/>
    <property type="match status" value="1"/>
</dbReference>
<reference evidence="20 21" key="1">
    <citation type="journal article" date="2014" name="Genome Announc.">
        <title>Genome Sequence of Bacillus simplex Strain P558, Isolated from a Human Fecal Sample.</title>
        <authorList>
            <person name="Croce O."/>
            <person name="Hugon P."/>
            <person name="Lagier J.C."/>
            <person name="Bibi F."/>
            <person name="Robert C."/>
            <person name="Azhar E.I."/>
            <person name="Raoult D."/>
            <person name="Fournier P.E."/>
        </authorList>
    </citation>
    <scope>NUCLEOTIDE SEQUENCE [LARGE SCALE GENOMIC DNA]</scope>
    <source>
        <strain evidence="20 21">P558</strain>
    </source>
</reference>
<feature type="transmembrane region" description="Helical" evidence="17">
    <location>
        <begin position="35"/>
        <end position="64"/>
    </location>
</feature>
<dbReference type="PANTHER" id="PTHR32282">
    <property type="entry name" value="BINDING PROTEIN TRANSPEPTIDASE, PUTATIVE-RELATED"/>
    <property type="match status" value="1"/>
</dbReference>
<dbReference type="GO" id="GO:0006508">
    <property type="term" value="P:proteolysis"/>
    <property type="evidence" value="ECO:0007669"/>
    <property type="project" value="UniProtKB-KW"/>
</dbReference>
<evidence type="ECO:0000256" key="13">
    <source>
        <dbReference type="ARBA" id="ARBA00023316"/>
    </source>
</evidence>
<feature type="region of interest" description="Disordered" evidence="16">
    <location>
        <begin position="903"/>
        <end position="1014"/>
    </location>
</feature>
<keyword evidence="13" id="KW-0961">Cell wall biogenesis/degradation</keyword>
<keyword evidence="6 17" id="KW-0812">Transmembrane</keyword>
<evidence type="ECO:0000256" key="8">
    <source>
        <dbReference type="ARBA" id="ARBA00022960"/>
    </source>
</evidence>
<evidence type="ECO:0000256" key="14">
    <source>
        <dbReference type="ARBA" id="ARBA00034000"/>
    </source>
</evidence>
<dbReference type="AlphaFoldDB" id="A0AAN2PLZ1"/>
<keyword evidence="4" id="KW-0328">Glycosyltransferase</keyword>
<evidence type="ECO:0000256" key="15">
    <source>
        <dbReference type="ARBA" id="ARBA00049902"/>
    </source>
</evidence>
<evidence type="ECO:0000256" key="11">
    <source>
        <dbReference type="ARBA" id="ARBA00023136"/>
    </source>
</evidence>
<evidence type="ECO:0000313" key="21">
    <source>
        <dbReference type="Proteomes" id="UP000182110"/>
    </source>
</evidence>
<dbReference type="InterPro" id="IPR050396">
    <property type="entry name" value="Glycosyltr_51/Transpeptidase"/>
</dbReference>
<evidence type="ECO:0000256" key="2">
    <source>
        <dbReference type="ARBA" id="ARBA00022645"/>
    </source>
</evidence>
<dbReference type="Pfam" id="PF00912">
    <property type="entry name" value="Transgly"/>
    <property type="match status" value="1"/>
</dbReference>
<evidence type="ECO:0000256" key="4">
    <source>
        <dbReference type="ARBA" id="ARBA00022676"/>
    </source>
</evidence>
<dbReference type="GO" id="GO:0009252">
    <property type="term" value="P:peptidoglycan biosynthetic process"/>
    <property type="evidence" value="ECO:0007669"/>
    <property type="project" value="UniProtKB-KW"/>
</dbReference>
<evidence type="ECO:0000256" key="10">
    <source>
        <dbReference type="ARBA" id="ARBA00022989"/>
    </source>
</evidence>
<dbReference type="Gene3D" id="1.10.3810.10">
    <property type="entry name" value="Biosynthetic peptidoglycan transglycosylase-like"/>
    <property type="match status" value="1"/>
</dbReference>
<evidence type="ECO:0000256" key="6">
    <source>
        <dbReference type="ARBA" id="ARBA00022692"/>
    </source>
</evidence>
<evidence type="ECO:0000256" key="9">
    <source>
        <dbReference type="ARBA" id="ARBA00022984"/>
    </source>
</evidence>
<dbReference type="SUPFAM" id="SSF53955">
    <property type="entry name" value="Lysozyme-like"/>
    <property type="match status" value="1"/>
</dbReference>
<sequence length="1014" mass="112369">MNNNQKDRFQTVWKQLTRFFQSEKTHKNARVTYQVIWNLTLILIIVGILGFSFAGGVGAGYFAALVNDEPVRSKEDLKKDIYNYEETSEVYFADEVYLGKLKSDLEREEVSIDKVSEHLKNAVIATEDEYFYEHDGVVPKAILRAIYQEFSNATVQSGGSTLTQQLIKNQVLTNEVSFERKAKEILLALRVEKFFEKEEILETYLNVSTLGRNSSGRNIAGVESAAEGIFGVEAKDLTLPQSAFIAGLPQSPFGYTPYTQKGKLKENQEPGINRMKTVLKRMYSNGYITKAEYDKANAYDITKDFIGKTEMPSEKYPWLTYEIEKRSIEILSVSLAKEDGYEEKDLKNDDLKAQYLALADRKLRQNGYKVYTTVNKKIYDKMQEVTKNYPNFGYDKLAQVPDPDTKEMKTVSQPVEAGAILIENKTGKIISFVGGRDFKREQTNHATASLRSNGSTMKPLVIYGPGIELGKISPGSVSANVPISIPTGGKPWSPGNYGGGSYTGVSTAREALKNSYNIPAALFYKKIINLSPASYLEKMGFSTVTKGDYSNLAVSLGAMEKGVTVEENVNAYGTFANSGEFIDAYMIDKIVSKDGKVIYQHKVKPVDVFSPQAAYLTLDMMRDVVNSGTAASVRNRLAFSSDWAGKTGTSQNYWDAWFVASNPNVSFGTWLGYDKPKSLQGTYNGLEYNKRNMYYWADLINAAYKVDPKLIDPDKRFERPGGIVSRSFCGVSGLLPSSSCQKAGLVKSDLFIAKYAPSRADDSFIDGQYVSVGSKRYAALPQTPGEFTSGGFMLNPDSFADIGLKYVVDPGSVIPGAEKSGNVVGATAKLNDNGKAPDPLSITISNDKITWGLHHEGDVVGYRVYKDGKKVASINAGENLVYKVGSGGSYYVTAVDIVGKESAPSQHVESGAKKTSSKEDSTKNKDDRGKDKIVNEVKKTDSKEENGPDKNTDKQPEKDIQPEKETETDKEKEPVQDKDQNKENTDKEIQETDKDQGTVKDQEQETDKAEEEEE</sequence>
<evidence type="ECO:0000256" key="12">
    <source>
        <dbReference type="ARBA" id="ARBA00023268"/>
    </source>
</evidence>
<evidence type="ECO:0000256" key="17">
    <source>
        <dbReference type="SAM" id="Phobius"/>
    </source>
</evidence>
<dbReference type="Gene3D" id="3.90.1310.40">
    <property type="match status" value="1"/>
</dbReference>
<feature type="domain" description="Penicillin-binding protein transpeptidase" evidence="18">
    <location>
        <begin position="418"/>
        <end position="660"/>
    </location>
</feature>
<evidence type="ECO:0000256" key="7">
    <source>
        <dbReference type="ARBA" id="ARBA00022801"/>
    </source>
</evidence>
<keyword evidence="8" id="KW-0133">Cell shape</keyword>
<feature type="compositionally biased region" description="Basic and acidic residues" evidence="16">
    <location>
        <begin position="910"/>
        <end position="1007"/>
    </location>
</feature>
<evidence type="ECO:0000259" key="19">
    <source>
        <dbReference type="Pfam" id="PF00912"/>
    </source>
</evidence>
<evidence type="ECO:0000259" key="18">
    <source>
        <dbReference type="Pfam" id="PF00905"/>
    </source>
</evidence>
<dbReference type="Proteomes" id="UP000182110">
    <property type="component" value="Unassembled WGS sequence"/>
</dbReference>
<proteinExistence type="predicted"/>
<evidence type="ECO:0000256" key="16">
    <source>
        <dbReference type="SAM" id="MobiDB-lite"/>
    </source>
</evidence>
<dbReference type="GO" id="GO:0008658">
    <property type="term" value="F:penicillin binding"/>
    <property type="evidence" value="ECO:0007669"/>
    <property type="project" value="InterPro"/>
</dbReference>
<feature type="domain" description="Glycosyl transferase family 51" evidence="19">
    <location>
        <begin position="98"/>
        <end position="282"/>
    </location>
</feature>
<comment type="catalytic activity">
    <reaction evidence="14">
        <text>Preferential cleavage: (Ac)2-L-Lys-D-Ala-|-D-Ala. Also transpeptidation of peptidyl-alanyl moieties that are N-acyl substituents of D-alanine.</text>
        <dbReference type="EC" id="3.4.16.4"/>
    </reaction>
</comment>
<protein>
    <submittedName>
        <fullName evidence="20">Penicillin-binding protein 1A</fullName>
    </submittedName>
</protein>
<dbReference type="InterPro" id="IPR036950">
    <property type="entry name" value="PBP_transglycosylase"/>
</dbReference>
<keyword evidence="1" id="KW-1003">Cell membrane</keyword>
<evidence type="ECO:0000256" key="5">
    <source>
        <dbReference type="ARBA" id="ARBA00022679"/>
    </source>
</evidence>
<dbReference type="RefSeq" id="WP_072273383.1">
    <property type="nucleotide sequence ID" value="NZ_CCXW01000001.1"/>
</dbReference>
<keyword evidence="12" id="KW-0511">Multifunctional enzyme</keyword>
<dbReference type="GO" id="GO:0008360">
    <property type="term" value="P:regulation of cell shape"/>
    <property type="evidence" value="ECO:0007669"/>
    <property type="project" value="UniProtKB-KW"/>
</dbReference>
<evidence type="ECO:0000256" key="1">
    <source>
        <dbReference type="ARBA" id="ARBA00022475"/>
    </source>
</evidence>
<name>A0AAN2PLZ1_9BACI</name>
<dbReference type="PANTHER" id="PTHR32282:SF32">
    <property type="entry name" value="PENICILLIN-BINDING PROTEIN 2A"/>
    <property type="match status" value="1"/>
</dbReference>
<keyword evidence="3" id="KW-0645">Protease</keyword>
<gene>
    <name evidence="20" type="primary">pdpF</name>
    <name evidence="20" type="ORF">BN1180_04310</name>
</gene>
<dbReference type="InterPro" id="IPR023346">
    <property type="entry name" value="Lysozyme-like_dom_sf"/>
</dbReference>
<dbReference type="Gene3D" id="2.60.40.10">
    <property type="entry name" value="Immunoglobulins"/>
    <property type="match status" value="1"/>
</dbReference>
<dbReference type="InterPro" id="IPR001264">
    <property type="entry name" value="Glyco_trans_51"/>
</dbReference>
<dbReference type="GO" id="GO:0030288">
    <property type="term" value="C:outer membrane-bounded periplasmic space"/>
    <property type="evidence" value="ECO:0007669"/>
    <property type="project" value="TreeGrafter"/>
</dbReference>
<dbReference type="GO" id="GO:0009002">
    <property type="term" value="F:serine-type D-Ala-D-Ala carboxypeptidase activity"/>
    <property type="evidence" value="ECO:0007669"/>
    <property type="project" value="UniProtKB-EC"/>
</dbReference>
<keyword evidence="10 17" id="KW-1133">Transmembrane helix</keyword>
<keyword evidence="5" id="KW-0808">Transferase</keyword>
<keyword evidence="9" id="KW-0573">Peptidoglycan synthesis</keyword>
<evidence type="ECO:0000313" key="20">
    <source>
        <dbReference type="EMBL" id="CEG34115.1"/>
    </source>
</evidence>
<keyword evidence="2" id="KW-0121">Carboxypeptidase</keyword>
<dbReference type="InterPro" id="IPR013783">
    <property type="entry name" value="Ig-like_fold"/>
</dbReference>